<dbReference type="Pfam" id="PF00775">
    <property type="entry name" value="Dioxygenase_C"/>
    <property type="match status" value="1"/>
</dbReference>
<dbReference type="Gene3D" id="2.60.130.10">
    <property type="entry name" value="Aromatic compound dioxygenase"/>
    <property type="match status" value="1"/>
</dbReference>
<evidence type="ECO:0000313" key="5">
    <source>
        <dbReference type="Proteomes" id="UP000042958"/>
    </source>
</evidence>
<sequence length="369" mass="40040">MLSLWLLLLLNLSGLNMAHPGSHDEGAYFRSLASSRSVQEARQKLARCSNHIKRGELDARAAVRRAAILDSYRGISHSDSVSKSVRSSFSQAALSSSENPSCLLTPEATIGPFWVDGELIRSNVTDGEPGIPLILDGEFIDIHTCEPVEDVFWEIWNCNATGSYSGVQDFGHHHGDDDSNLDKMYLRGIQRTDKDGAAQFTTIFPGHYAGRATHIHVLAHVGATILPNQTVTGGHVAHIGQLFFDQDLIAAVESTAHYKTNNARITPNINDGIFNDVNSASSYDPILSYTRLGHSLEDGILAWATMGIDVSASYKAESAASLTDHGGVAHPYRWSAHVPGASNILMGVVGLGLVFWVARSFRQFCVRSA</sequence>
<keyword evidence="5" id="KW-1185">Reference proteome</keyword>
<accession>A0A0F7TZQ2</accession>
<reference evidence="5" key="1">
    <citation type="journal article" date="2015" name="Genome Announc.">
        <title>Draft genome sequence of the fungus Penicillium brasilianum MG11.</title>
        <authorList>
            <person name="Horn F."/>
            <person name="Linde J."/>
            <person name="Mattern D.J."/>
            <person name="Walther G."/>
            <person name="Guthke R."/>
            <person name="Brakhage A.A."/>
            <person name="Valiante V."/>
        </authorList>
    </citation>
    <scope>NUCLEOTIDE SEQUENCE [LARGE SCALE GENOMIC DNA]</scope>
    <source>
        <strain evidence="5">MG11</strain>
    </source>
</reference>
<keyword evidence="1" id="KW-1133">Transmembrane helix</keyword>
<feature type="chain" id="PRO_5002522850" description="Intradiol ring-cleavage dioxygenases domain-containing protein" evidence="2">
    <location>
        <begin position="19"/>
        <end position="369"/>
    </location>
</feature>
<dbReference type="EMBL" id="CDHK01000008">
    <property type="protein sequence ID" value="CEJ60457.1"/>
    <property type="molecule type" value="Genomic_DNA"/>
</dbReference>
<dbReference type="AlphaFoldDB" id="A0A0F7TZQ2"/>
<proteinExistence type="predicted"/>
<evidence type="ECO:0000256" key="1">
    <source>
        <dbReference type="SAM" id="Phobius"/>
    </source>
</evidence>
<dbReference type="InterPro" id="IPR000627">
    <property type="entry name" value="Intradiol_dOase_C"/>
</dbReference>
<name>A0A0F7TZQ2_PENBI</name>
<feature type="transmembrane region" description="Helical" evidence="1">
    <location>
        <begin position="340"/>
        <end position="358"/>
    </location>
</feature>
<keyword evidence="1" id="KW-0472">Membrane</keyword>
<evidence type="ECO:0000259" key="3">
    <source>
        <dbReference type="Pfam" id="PF00775"/>
    </source>
</evidence>
<dbReference type="PANTHER" id="PTHR34315:SF9">
    <property type="entry name" value="INTRADIOL RING-CLEAVAGE DIOXYGENASES DOMAIN-CONTAINING PROTEIN-RELATED"/>
    <property type="match status" value="1"/>
</dbReference>
<dbReference type="OrthoDB" id="121380at2759"/>
<keyword evidence="2" id="KW-0732">Signal</keyword>
<dbReference type="SUPFAM" id="SSF49482">
    <property type="entry name" value="Aromatic compound dioxygenase"/>
    <property type="match status" value="1"/>
</dbReference>
<feature type="signal peptide" evidence="2">
    <location>
        <begin position="1"/>
        <end position="18"/>
    </location>
</feature>
<dbReference type="PANTHER" id="PTHR34315">
    <property type="match status" value="1"/>
</dbReference>
<evidence type="ECO:0000313" key="4">
    <source>
        <dbReference type="EMBL" id="CEJ60457.1"/>
    </source>
</evidence>
<dbReference type="Proteomes" id="UP000042958">
    <property type="component" value="Unassembled WGS sequence"/>
</dbReference>
<dbReference type="STRING" id="104259.A0A0F7TZQ2"/>
<dbReference type="CDD" id="cd03457">
    <property type="entry name" value="intradiol_dioxygenase_like"/>
    <property type="match status" value="1"/>
</dbReference>
<dbReference type="GO" id="GO:0016702">
    <property type="term" value="F:oxidoreductase activity, acting on single donors with incorporation of molecular oxygen, incorporation of two atoms of oxygen"/>
    <property type="evidence" value="ECO:0007669"/>
    <property type="project" value="InterPro"/>
</dbReference>
<dbReference type="GO" id="GO:0008199">
    <property type="term" value="F:ferric iron binding"/>
    <property type="evidence" value="ECO:0007669"/>
    <property type="project" value="InterPro"/>
</dbReference>
<protein>
    <recommendedName>
        <fullName evidence="3">Intradiol ring-cleavage dioxygenases domain-containing protein</fullName>
    </recommendedName>
</protein>
<feature type="domain" description="Intradiol ring-cleavage dioxygenases" evidence="3">
    <location>
        <begin position="119"/>
        <end position="212"/>
    </location>
</feature>
<dbReference type="InterPro" id="IPR015889">
    <property type="entry name" value="Intradiol_dOase_core"/>
</dbReference>
<organism evidence="4 5">
    <name type="scientific">Penicillium brasilianum</name>
    <dbReference type="NCBI Taxonomy" id="104259"/>
    <lineage>
        <taxon>Eukaryota</taxon>
        <taxon>Fungi</taxon>
        <taxon>Dikarya</taxon>
        <taxon>Ascomycota</taxon>
        <taxon>Pezizomycotina</taxon>
        <taxon>Eurotiomycetes</taxon>
        <taxon>Eurotiomycetidae</taxon>
        <taxon>Eurotiales</taxon>
        <taxon>Aspergillaceae</taxon>
        <taxon>Penicillium</taxon>
    </lineage>
</organism>
<keyword evidence="1" id="KW-0812">Transmembrane</keyword>
<gene>
    <name evidence="4" type="ORF">PMG11_09030</name>
</gene>
<evidence type="ECO:0000256" key="2">
    <source>
        <dbReference type="SAM" id="SignalP"/>
    </source>
</evidence>